<evidence type="ECO:0000313" key="13">
    <source>
        <dbReference type="EMBL" id="ASN27259.1"/>
    </source>
</evidence>
<feature type="domain" description="EngC GTPase" evidence="11">
    <location>
        <begin position="131"/>
        <end position="280"/>
    </location>
</feature>
<dbReference type="GO" id="GO:0005525">
    <property type="term" value="F:GTP binding"/>
    <property type="evidence" value="ECO:0007669"/>
    <property type="project" value="UniProtKB-UniRule"/>
</dbReference>
<comment type="similarity">
    <text evidence="10">Belongs to the TRAFAC class YlqF/YawG GTPase family. RsgA subfamily.</text>
</comment>
<dbReference type="CDD" id="cd01854">
    <property type="entry name" value="YjeQ_EngC"/>
    <property type="match status" value="1"/>
</dbReference>
<dbReference type="GO" id="GO:0005737">
    <property type="term" value="C:cytoplasm"/>
    <property type="evidence" value="ECO:0007669"/>
    <property type="project" value="UniProtKB-SubCell"/>
</dbReference>
<dbReference type="GO" id="GO:0042274">
    <property type="term" value="P:ribosomal small subunit biogenesis"/>
    <property type="evidence" value="ECO:0007669"/>
    <property type="project" value="UniProtKB-UniRule"/>
</dbReference>
<dbReference type="InterPro" id="IPR027417">
    <property type="entry name" value="P-loop_NTPase"/>
</dbReference>
<evidence type="ECO:0000256" key="3">
    <source>
        <dbReference type="ARBA" id="ARBA00022723"/>
    </source>
</evidence>
<keyword evidence="14" id="KW-1185">Reference proteome</keyword>
<dbReference type="Proteomes" id="UP000031501">
    <property type="component" value="Chromosome"/>
</dbReference>
<feature type="binding site" evidence="10">
    <location>
        <position position="305"/>
    </location>
    <ligand>
        <name>Zn(2+)</name>
        <dbReference type="ChEBI" id="CHEBI:29105"/>
    </ligand>
</feature>
<comment type="subcellular location">
    <subcellularLocation>
        <location evidence="10">Cytoplasm</location>
    </subcellularLocation>
</comment>
<evidence type="ECO:0000256" key="7">
    <source>
        <dbReference type="ARBA" id="ARBA00022833"/>
    </source>
</evidence>
<sequence length="382" mass="41352">MNFSSPSDSLHPLAAYGWDRGWEAEFAPHAERGFLPGRVVRVDRGQCDIVTPTGMVRADTEFVVPHDPMKVVCTGDWVAVDPEGSDPRYVRTLLPRRTAFVRSTSSKRSEGQVLATNVDHVVICVSLAVELDLGRIERFLALAMSCSSGEALLRDSVDCGEFSAEPVVVLTKADLVHPATLAHLVEDVERSAPGVPVFTVSALHGDGLDALAALVGSRTSVLLGQSGAGKSTLANALLGEDVMDVQAERDVDGKGRHTTTTRNLLALPDGGVLIDTPGLRGVGLFDAGSGVGQVFAEIEELAEACRFHDCAHQSEPDCAVRSAVENGDLPVRRLESYRKLTRENRWIVAKTDARARAELRRDWKRRGAEGRAAMAAKRRRWT</sequence>
<dbReference type="EC" id="3.6.1.-" evidence="10"/>
<protein>
    <recommendedName>
        <fullName evidence="10">Small ribosomal subunit biogenesis GTPase RsgA</fullName>
        <ecNumber evidence="10">3.6.1.-</ecNumber>
    </recommendedName>
</protein>
<evidence type="ECO:0000256" key="6">
    <source>
        <dbReference type="ARBA" id="ARBA00022801"/>
    </source>
</evidence>
<proteinExistence type="inferred from homology"/>
<keyword evidence="6 10" id="KW-0378">Hydrolase</keyword>
<evidence type="ECO:0000256" key="10">
    <source>
        <dbReference type="HAMAP-Rule" id="MF_01820"/>
    </source>
</evidence>
<dbReference type="OrthoDB" id="9809485at2"/>
<feature type="binding site" evidence="10">
    <location>
        <position position="318"/>
    </location>
    <ligand>
        <name>Zn(2+)</name>
        <dbReference type="ChEBI" id="CHEBI:29105"/>
    </ligand>
</feature>
<evidence type="ECO:0000256" key="4">
    <source>
        <dbReference type="ARBA" id="ARBA00022730"/>
    </source>
</evidence>
<evidence type="ECO:0000256" key="9">
    <source>
        <dbReference type="ARBA" id="ARBA00023134"/>
    </source>
</evidence>
<dbReference type="GO" id="GO:0046872">
    <property type="term" value="F:metal ion binding"/>
    <property type="evidence" value="ECO:0007669"/>
    <property type="project" value="UniProtKB-KW"/>
</dbReference>
<dbReference type="InterPro" id="IPR004881">
    <property type="entry name" value="Ribosome_biogen_GTPase_RsgA"/>
</dbReference>
<feature type="binding site" evidence="10">
    <location>
        <begin position="224"/>
        <end position="232"/>
    </location>
    <ligand>
        <name>GTP</name>
        <dbReference type="ChEBI" id="CHEBI:37565"/>
    </ligand>
</feature>
<dbReference type="PANTHER" id="PTHR32120">
    <property type="entry name" value="SMALL RIBOSOMAL SUBUNIT BIOGENESIS GTPASE RSGA"/>
    <property type="match status" value="1"/>
</dbReference>
<evidence type="ECO:0000256" key="1">
    <source>
        <dbReference type="ARBA" id="ARBA00022490"/>
    </source>
</evidence>
<comment type="cofactor">
    <cofactor evidence="10">
        <name>Zn(2+)</name>
        <dbReference type="ChEBI" id="CHEBI:29105"/>
    </cofactor>
    <text evidence="10">Binds 1 zinc ion per subunit.</text>
</comment>
<dbReference type="Gene3D" id="3.40.50.300">
    <property type="entry name" value="P-loop containing nucleotide triphosphate hydrolases"/>
    <property type="match status" value="1"/>
</dbReference>
<name>A0A221P4T3_9ACTN</name>
<dbReference type="PANTHER" id="PTHR32120:SF10">
    <property type="entry name" value="SMALL RIBOSOMAL SUBUNIT BIOGENESIS GTPASE RSGA"/>
    <property type="match status" value="1"/>
</dbReference>
<evidence type="ECO:0000313" key="14">
    <source>
        <dbReference type="Proteomes" id="UP000031501"/>
    </source>
</evidence>
<dbReference type="EMBL" id="CP022433">
    <property type="protein sequence ID" value="ASN27259.1"/>
    <property type="molecule type" value="Genomic_DNA"/>
</dbReference>
<dbReference type="GO" id="GO:0019843">
    <property type="term" value="F:rRNA binding"/>
    <property type="evidence" value="ECO:0007669"/>
    <property type="project" value="UniProtKB-KW"/>
</dbReference>
<evidence type="ECO:0000256" key="2">
    <source>
        <dbReference type="ARBA" id="ARBA00022517"/>
    </source>
</evidence>
<dbReference type="Gene3D" id="1.10.40.50">
    <property type="entry name" value="Probable gtpase engc, domain 3"/>
    <property type="match status" value="1"/>
</dbReference>
<feature type="binding site" evidence="10">
    <location>
        <position position="312"/>
    </location>
    <ligand>
        <name>Zn(2+)</name>
        <dbReference type="ChEBI" id="CHEBI:29105"/>
    </ligand>
</feature>
<feature type="domain" description="CP-type G" evidence="12">
    <location>
        <begin position="108"/>
        <end position="282"/>
    </location>
</feature>
<dbReference type="InterPro" id="IPR010914">
    <property type="entry name" value="RsgA_GTPase_dom"/>
</dbReference>
<comment type="caution">
    <text evidence="10">Lacks conserved residue(s) required for the propagation of feature annotation.</text>
</comment>
<dbReference type="AlphaFoldDB" id="A0A221P4T3"/>
<dbReference type="Pfam" id="PF03193">
    <property type="entry name" value="RsgA_GTPase"/>
    <property type="match status" value="1"/>
</dbReference>
<evidence type="ECO:0000256" key="8">
    <source>
        <dbReference type="ARBA" id="ARBA00022884"/>
    </source>
</evidence>
<reference evidence="13 14" key="1">
    <citation type="submission" date="2017-07" db="EMBL/GenBank/DDBJ databases">
        <title>Genome sequence of Streptomyces pluripotens MUSC 137T.</title>
        <authorList>
            <person name="Ser H.-L."/>
            <person name="Lee L.-H."/>
        </authorList>
    </citation>
    <scope>NUCLEOTIDE SEQUENCE [LARGE SCALE GENOMIC DNA]</scope>
    <source>
        <strain evidence="13 14">MUSC 137</strain>
    </source>
</reference>
<keyword evidence="8 10" id="KW-0694">RNA-binding</keyword>
<dbReference type="PROSITE" id="PS50936">
    <property type="entry name" value="ENGC_GTPASE"/>
    <property type="match status" value="1"/>
</dbReference>
<evidence type="ECO:0000259" key="11">
    <source>
        <dbReference type="PROSITE" id="PS50936"/>
    </source>
</evidence>
<dbReference type="GO" id="GO:0003924">
    <property type="term" value="F:GTPase activity"/>
    <property type="evidence" value="ECO:0007669"/>
    <property type="project" value="UniProtKB-UniRule"/>
</dbReference>
<dbReference type="KEGG" id="splu:LK06_026950"/>
<keyword evidence="1 10" id="KW-0963">Cytoplasm</keyword>
<keyword evidence="5 10" id="KW-0547">Nucleotide-binding</keyword>
<keyword evidence="4 10" id="KW-0699">rRNA-binding</keyword>
<comment type="subunit">
    <text evidence="10">Monomer. Associates with 30S ribosomal subunit, binds 16S rRNA.</text>
</comment>
<evidence type="ECO:0000256" key="5">
    <source>
        <dbReference type="ARBA" id="ARBA00022741"/>
    </source>
</evidence>
<keyword evidence="2 10" id="KW-0690">Ribosome biogenesis</keyword>
<keyword evidence="7 10" id="KW-0862">Zinc</keyword>
<evidence type="ECO:0000259" key="12">
    <source>
        <dbReference type="PROSITE" id="PS51721"/>
    </source>
</evidence>
<keyword evidence="9 10" id="KW-0342">GTP-binding</keyword>
<keyword evidence="3 10" id="KW-0479">Metal-binding</keyword>
<dbReference type="HAMAP" id="MF_01820">
    <property type="entry name" value="GTPase_RsgA"/>
    <property type="match status" value="1"/>
</dbReference>
<dbReference type="SUPFAM" id="SSF52540">
    <property type="entry name" value="P-loop containing nucleoside triphosphate hydrolases"/>
    <property type="match status" value="1"/>
</dbReference>
<accession>A0A221P4T3</accession>
<organism evidence="13 14">
    <name type="scientific">Streptomyces pluripotens</name>
    <dbReference type="NCBI Taxonomy" id="1355015"/>
    <lineage>
        <taxon>Bacteria</taxon>
        <taxon>Bacillati</taxon>
        <taxon>Actinomycetota</taxon>
        <taxon>Actinomycetes</taxon>
        <taxon>Kitasatosporales</taxon>
        <taxon>Streptomycetaceae</taxon>
        <taxon>Streptomyces</taxon>
    </lineage>
</organism>
<dbReference type="STRING" id="1355015.LK06_026950"/>
<comment type="function">
    <text evidence="10">One of several proteins that assist in the late maturation steps of the functional core of the 30S ribosomal subunit. Helps release RbfA from mature subunits. May play a role in the assembly of ribosomal proteins into the subunit. Circularly permuted GTPase that catalyzes slow GTP hydrolysis, GTPase activity is stimulated by the 30S ribosomal subunit.</text>
</comment>
<gene>
    <name evidence="10 13" type="primary">rsgA</name>
    <name evidence="13" type="ORF">LK07_28110</name>
</gene>
<dbReference type="NCBIfam" id="TIGR00157">
    <property type="entry name" value="ribosome small subunit-dependent GTPase A"/>
    <property type="match status" value="1"/>
</dbReference>
<feature type="binding site" evidence="10">
    <location>
        <position position="310"/>
    </location>
    <ligand>
        <name>Zn(2+)</name>
        <dbReference type="ChEBI" id="CHEBI:29105"/>
    </ligand>
</feature>
<dbReference type="InterPro" id="IPR030378">
    <property type="entry name" value="G_CP_dom"/>
</dbReference>
<dbReference type="PROSITE" id="PS51721">
    <property type="entry name" value="G_CP"/>
    <property type="match status" value="1"/>
</dbReference>